<evidence type="ECO:0000313" key="2">
    <source>
        <dbReference type="Proteomes" id="UP000093482"/>
    </source>
</evidence>
<reference evidence="1 2" key="1">
    <citation type="submission" date="2016-07" db="EMBL/GenBank/DDBJ databases">
        <title>Caryophanon latum genome sequencing.</title>
        <authorList>
            <person name="Verma A."/>
            <person name="Pal Y."/>
            <person name="Krishnamurthi S."/>
        </authorList>
    </citation>
    <scope>NUCLEOTIDE SEQUENCE [LARGE SCALE GENOMIC DNA]</scope>
    <source>
        <strain evidence="1 2">DSM 14151</strain>
    </source>
</reference>
<dbReference type="EMBL" id="MATO01000076">
    <property type="protein sequence ID" value="OCS84563.1"/>
    <property type="molecule type" value="Genomic_DNA"/>
</dbReference>
<gene>
    <name evidence="1" type="ORF">A6K76_15485</name>
</gene>
<accession>A0A1C0YBQ4</accession>
<proteinExistence type="predicted"/>
<protein>
    <submittedName>
        <fullName evidence="1">Uncharacterized protein</fullName>
    </submittedName>
</protein>
<organism evidence="1 2">
    <name type="scientific">Caryophanon latum</name>
    <dbReference type="NCBI Taxonomy" id="33977"/>
    <lineage>
        <taxon>Bacteria</taxon>
        <taxon>Bacillati</taxon>
        <taxon>Bacillota</taxon>
        <taxon>Bacilli</taxon>
        <taxon>Bacillales</taxon>
        <taxon>Caryophanaceae</taxon>
        <taxon>Caryophanon</taxon>
    </lineage>
</organism>
<comment type="caution">
    <text evidence="1">The sequence shown here is derived from an EMBL/GenBank/DDBJ whole genome shotgun (WGS) entry which is preliminary data.</text>
</comment>
<sequence length="281" mass="32939">MPESLFITDLNEIKSILKTNESIYLYDTVLIAQHEKIFHQTGARLLCDFVKEAPVIITETVYNELARANESTKRLSERYIAYLSQFQQLLYLSESHLFELIRYKYPKGVLPNMMKIVKAAFKTRVSFTRCLDTAVVPSEEMLLDLLHEDFADGKDYGEYSLIWTAFVIQEIYQKMNCHFIGADNDLFRLYMSSYQHDAWANQKQPMKKAWISSTETILAAMLLDYGDEQMIHLYRHAHVASRKLIYHEYLHGILSLQYASKPFSNMEFIHAVKQKHVHIVY</sequence>
<dbReference type="OrthoDB" id="2677506at2"/>
<keyword evidence="2" id="KW-1185">Reference proteome</keyword>
<dbReference type="AlphaFoldDB" id="A0A1C0YBQ4"/>
<name>A0A1C0YBQ4_9BACL</name>
<evidence type="ECO:0000313" key="1">
    <source>
        <dbReference type="EMBL" id="OCS84563.1"/>
    </source>
</evidence>
<dbReference type="Proteomes" id="UP000093482">
    <property type="component" value="Unassembled WGS sequence"/>
</dbReference>
<dbReference type="RefSeq" id="WP_066466430.1">
    <property type="nucleotide sequence ID" value="NZ_MATO01000076.1"/>
</dbReference>